<name>A0AAE3XAJ3_9DEIO</name>
<dbReference type="Proteomes" id="UP001185331">
    <property type="component" value="Unassembled WGS sequence"/>
</dbReference>
<evidence type="ECO:0000256" key="1">
    <source>
        <dbReference type="SAM" id="SignalP"/>
    </source>
</evidence>
<evidence type="ECO:0000313" key="3">
    <source>
        <dbReference type="Proteomes" id="UP001185331"/>
    </source>
</evidence>
<proteinExistence type="predicted"/>
<feature type="signal peptide" evidence="1">
    <location>
        <begin position="1"/>
        <end position="20"/>
    </location>
</feature>
<organism evidence="2 3">
    <name type="scientific">Deinococcus soli</name>
    <name type="common">ex Cha et al. 2016</name>
    <dbReference type="NCBI Taxonomy" id="1309411"/>
    <lineage>
        <taxon>Bacteria</taxon>
        <taxon>Thermotogati</taxon>
        <taxon>Deinococcota</taxon>
        <taxon>Deinococci</taxon>
        <taxon>Deinococcales</taxon>
        <taxon>Deinococcaceae</taxon>
        <taxon>Deinococcus</taxon>
    </lineage>
</organism>
<dbReference type="RefSeq" id="WP_309854355.1">
    <property type="nucleotide sequence ID" value="NZ_JAVDQJ010000004.1"/>
</dbReference>
<evidence type="ECO:0000313" key="2">
    <source>
        <dbReference type="EMBL" id="MDR6218190.1"/>
    </source>
</evidence>
<dbReference type="EMBL" id="JAVDQK010000004">
    <property type="protein sequence ID" value="MDR6218190.1"/>
    <property type="molecule type" value="Genomic_DNA"/>
</dbReference>
<comment type="caution">
    <text evidence="2">The sequence shown here is derived from an EMBL/GenBank/DDBJ whole genome shotgun (WGS) entry which is preliminary data.</text>
</comment>
<accession>A0AAE3XAJ3</accession>
<feature type="chain" id="PRO_5041979998" description="DUF4468 domain-containing protein" evidence="1">
    <location>
        <begin position="21"/>
        <end position="179"/>
    </location>
</feature>
<gene>
    <name evidence="2" type="ORF">J2Y00_001753</name>
</gene>
<reference evidence="2" key="1">
    <citation type="submission" date="2023-07" db="EMBL/GenBank/DDBJ databases">
        <title>Sorghum-associated microbial communities from plants grown in Nebraska, USA.</title>
        <authorList>
            <person name="Schachtman D."/>
        </authorList>
    </citation>
    <scope>NUCLEOTIDE SEQUENCE</scope>
    <source>
        <strain evidence="2">BE330</strain>
    </source>
</reference>
<protein>
    <recommendedName>
        <fullName evidence="4">DUF4468 domain-containing protein</fullName>
    </recommendedName>
</protein>
<keyword evidence="1" id="KW-0732">Signal</keyword>
<dbReference type="AlphaFoldDB" id="A0AAE3XAJ3"/>
<evidence type="ECO:0008006" key="4">
    <source>
        <dbReference type="Google" id="ProtNLM"/>
    </source>
</evidence>
<sequence length="179" mass="19821">MKKFLLPLTAALLLSPSALADHQDMNLGQISPDTVCLDQVVYYNGDKQDPAQEAQLKKVLKGLAAKSSVGFNTTGKNCLAHGVFFVDSFKSDKGFYVYSIDFSLILNAAGIVAGYDETEEEPVEMELIVANPEIWNAGSFGYAESYSVLGKKSEAKLREYFELFQDTWQSAQEEHESEE</sequence>